<keyword evidence="3 5" id="KW-1133">Transmembrane helix</keyword>
<dbReference type="CDD" id="cd22559">
    <property type="entry name" value="Arl6IP1"/>
    <property type="match status" value="1"/>
</dbReference>
<dbReference type="AlphaFoldDB" id="A0A2I9LNN6"/>
<organism evidence="7">
    <name type="scientific">Centruroides hentzi</name>
    <dbReference type="NCBI Taxonomy" id="88313"/>
    <lineage>
        <taxon>Eukaryota</taxon>
        <taxon>Metazoa</taxon>
        <taxon>Ecdysozoa</taxon>
        <taxon>Arthropoda</taxon>
        <taxon>Chelicerata</taxon>
        <taxon>Arachnida</taxon>
        <taxon>Scorpiones</taxon>
        <taxon>Buthida</taxon>
        <taxon>Buthoidea</taxon>
        <taxon>Buthidae</taxon>
        <taxon>Centruroides</taxon>
    </lineage>
</organism>
<dbReference type="PANTHER" id="PTHR20952">
    <property type="entry name" value="ADP-RIBOSYLATION-LIKE FACTOR 6-INTERACTING PROTEIN"/>
    <property type="match status" value="1"/>
</dbReference>
<keyword evidence="2 5" id="KW-0812">Transmembrane</keyword>
<dbReference type="Pfam" id="PF24456">
    <property type="entry name" value="RHD_RETREG1-3"/>
    <property type="match status" value="1"/>
</dbReference>
<dbReference type="GO" id="GO:0005783">
    <property type="term" value="C:endoplasmic reticulum"/>
    <property type="evidence" value="ECO:0007669"/>
    <property type="project" value="UniProtKB-ARBA"/>
</dbReference>
<protein>
    <submittedName>
        <fullName evidence="7">ADP-ribosylation factor-like protein 6-interacting protein 1</fullName>
    </submittedName>
</protein>
<dbReference type="GO" id="GO:0016020">
    <property type="term" value="C:membrane"/>
    <property type="evidence" value="ECO:0007669"/>
    <property type="project" value="UniProtKB-SubCell"/>
</dbReference>
<evidence type="ECO:0000313" key="7">
    <source>
        <dbReference type="EMBL" id="MBW20000.1"/>
    </source>
</evidence>
<dbReference type="InterPro" id="IPR052114">
    <property type="entry name" value="ER_autophagy_membrane_reg"/>
</dbReference>
<dbReference type="PANTHER" id="PTHR20952:SF0">
    <property type="entry name" value="ADP-RIBOSYLATION FACTOR-LIKE PROTEIN 6-INTERACTING PROTEIN 1"/>
    <property type="match status" value="1"/>
</dbReference>
<reference evidence="7" key="1">
    <citation type="journal article" date="2017" name="Toxicon">
        <title>Venom-gland transcriptomics and venom proteomics of the Hentz striped scorpion (Centruroides hentzi; Buthidae) reveal high toxin diversity in a harmless member of a lethal family.</title>
        <authorList>
            <person name="Ward M.J."/>
            <person name="Ellsworth S.A."/>
            <person name="Rokyta D.R."/>
        </authorList>
    </citation>
    <scope>NUCLEOTIDE SEQUENCE</scope>
    <source>
        <tissue evidence="7">Venom gland</tissue>
    </source>
</reference>
<comment type="subcellular location">
    <subcellularLocation>
        <location evidence="1">Membrane</location>
        <topology evidence="1">Multi-pass membrane protein</topology>
    </subcellularLocation>
</comment>
<dbReference type="EMBL" id="GFWZ01000010">
    <property type="protein sequence ID" value="MBW20000.1"/>
    <property type="molecule type" value="Transcribed_RNA"/>
</dbReference>
<evidence type="ECO:0000256" key="5">
    <source>
        <dbReference type="SAM" id="Phobius"/>
    </source>
</evidence>
<evidence type="ECO:0000259" key="6">
    <source>
        <dbReference type="Pfam" id="PF24456"/>
    </source>
</evidence>
<name>A0A2I9LNN6_9SCOR</name>
<feature type="transmembrane region" description="Helical" evidence="5">
    <location>
        <begin position="140"/>
        <end position="156"/>
    </location>
</feature>
<feature type="transmembrane region" description="Helical" evidence="5">
    <location>
        <begin position="162"/>
        <end position="178"/>
    </location>
</feature>
<feature type="transmembrane region" description="Helical" evidence="5">
    <location>
        <begin position="71"/>
        <end position="91"/>
    </location>
</feature>
<keyword evidence="4 5" id="KW-0472">Membrane</keyword>
<sequence>MAEDGEKPIESGKSVDQDQVKTLKRHLEGWREILLPVNSVLMWEKPFFPAILIGVTSFIFLLVWICEPSVLTTFALLGLLASILDYAVPLISASFFDANKWTGTEEQKFEDICRGLVYTRQCLQDIWDTSAQLKEAKPKVYFVVVLIGLIFVAWIGSLVDNLFLTYLCVIQLVMLPGLKHNGILDKYTSKIVQMVKNFAGPKVKKN</sequence>
<feature type="transmembrane region" description="Helical" evidence="5">
    <location>
        <begin position="47"/>
        <end position="65"/>
    </location>
</feature>
<dbReference type="InterPro" id="IPR057282">
    <property type="entry name" value="RETREG1-3-like_RHD"/>
</dbReference>
<evidence type="ECO:0000256" key="1">
    <source>
        <dbReference type="ARBA" id="ARBA00004141"/>
    </source>
</evidence>
<accession>A0A2I9LNN6</accession>
<evidence type="ECO:0000256" key="2">
    <source>
        <dbReference type="ARBA" id="ARBA00022692"/>
    </source>
</evidence>
<evidence type="ECO:0000256" key="4">
    <source>
        <dbReference type="ARBA" id="ARBA00023136"/>
    </source>
</evidence>
<evidence type="ECO:0000256" key="3">
    <source>
        <dbReference type="ARBA" id="ARBA00022989"/>
    </source>
</evidence>
<proteinExistence type="predicted"/>
<feature type="domain" description="RETREG1-3/ARL6IP-like N-terminal reticulon-homology" evidence="6">
    <location>
        <begin position="32"/>
        <end position="194"/>
    </location>
</feature>